<gene>
    <name evidence="12" type="ORF">BN946_scf185013.g18</name>
</gene>
<dbReference type="HOGENOM" id="CLU_392839_0_0_1"/>
<dbReference type="InterPro" id="IPR012334">
    <property type="entry name" value="Pectin_lyas_fold"/>
</dbReference>
<keyword evidence="11" id="KW-0472">Membrane</keyword>
<evidence type="ECO:0000256" key="3">
    <source>
        <dbReference type="ARBA" id="ARBA00022679"/>
    </source>
</evidence>
<keyword evidence="7" id="KW-0119">Carbohydrate metabolism</keyword>
<dbReference type="Gene3D" id="2.160.20.10">
    <property type="entry name" value="Single-stranded right-handed beta-helix, Pectin lyase-like"/>
    <property type="match status" value="1"/>
</dbReference>
<dbReference type="Pfam" id="PF10250">
    <property type="entry name" value="O-FucT"/>
    <property type="match status" value="1"/>
</dbReference>
<keyword evidence="11" id="KW-1133">Transmembrane helix</keyword>
<keyword evidence="4" id="KW-0677">Repeat</keyword>
<keyword evidence="3" id="KW-0808">Transferase</keyword>
<dbReference type="STRING" id="5643.A0A060SMD9"/>
<dbReference type="GO" id="GO:0005576">
    <property type="term" value="C:extracellular region"/>
    <property type="evidence" value="ECO:0007669"/>
    <property type="project" value="UniProtKB-SubCell"/>
</dbReference>
<evidence type="ECO:0000313" key="13">
    <source>
        <dbReference type="Proteomes" id="UP000029665"/>
    </source>
</evidence>
<dbReference type="PANTHER" id="PTHR31736">
    <property type="match status" value="1"/>
</dbReference>
<keyword evidence="6" id="KW-0294">Fucose metabolism</keyword>
<evidence type="ECO:0000256" key="2">
    <source>
        <dbReference type="ARBA" id="ARBA00022525"/>
    </source>
</evidence>
<evidence type="ECO:0000256" key="1">
    <source>
        <dbReference type="ARBA" id="ARBA00004613"/>
    </source>
</evidence>
<dbReference type="InterPro" id="IPR011050">
    <property type="entry name" value="Pectin_lyase_fold/virulence"/>
</dbReference>
<dbReference type="PANTHER" id="PTHR31736:SF11">
    <property type="entry name" value="EXOPOLYGALACTURONASE C-RELATED"/>
    <property type="match status" value="1"/>
</dbReference>
<protein>
    <recommendedName>
        <fullName evidence="9">galacturonan 1,4-alpha-galacturonidase</fullName>
        <ecNumber evidence="9">3.2.1.67</ecNumber>
    </recommendedName>
</protein>
<keyword evidence="2" id="KW-0964">Secreted</keyword>
<dbReference type="GO" id="GO:0006004">
    <property type="term" value="P:fucose metabolic process"/>
    <property type="evidence" value="ECO:0007669"/>
    <property type="project" value="UniProtKB-KW"/>
</dbReference>
<keyword evidence="5" id="KW-1015">Disulfide bond</keyword>
<sequence length="702" mass="78340">MLFSVHRPSHGQKLPDSRSGWRAPWFCFVLFSILLLVGYHISLRQRAPLARPTASTKAPSPIIATPSSYAYPPTYAEFHQAELQLPQHLWNRTHPARSERFFFVAGHVRGLGWGNALQEHLLNAYLAYVSGQSFVFANYTWNDDGSVVSYYNGKPIPSQIPYSVLIRGPVVGGTFPSGDDASLAVHKKYFDRLCPKKVELSRAEVRQIIYNPHSTYEVTKKWSEAIREADSACVQSSGALSQIYSHHDIFGVHGALADIWASLSASPIITQFGWSHLIESAFDANKNLFYSPAASVPSLANSPFSTNMERYTVIPGLMAIHVRRGDYLEHCTSLTDHREEFVSVNSLPGLADTFTAPNGFLFGELTRADRMRYRERCFPSIDEIVRKVEEVRATPEGNDIRRMYIMTNGKREFVDELKDALHRAGQWDLVSSSRDMDLTLEQKYVAQAVDMLVAQRAQVFIGNGYNFAKFPVTENSYKRRTTVVMESVIPIPNMAGLHYLFPLLVLTSYVLAWTTFTVPHADGQDDTPALIAALATGTLSSNATILFAKGTKYNIFSPIKFPVLNNVEVRIEGNLSYPDDIATIQAIVGASGFPGAWFAFTGGNNVTLRGSQDPQWGWVDAHGQAWWDAVQQTNRPHGWAFSKITNGVIRDMKLWKPIGWNFATSGSKNVHVFDNKIVAVSSTKSFPFNTCVRMAHSPLAAR</sequence>
<dbReference type="EMBL" id="CCBP010000121">
    <property type="protein sequence ID" value="CDO73384.1"/>
    <property type="molecule type" value="Genomic_DNA"/>
</dbReference>
<evidence type="ECO:0000256" key="5">
    <source>
        <dbReference type="ARBA" id="ARBA00023157"/>
    </source>
</evidence>
<evidence type="ECO:0000256" key="8">
    <source>
        <dbReference type="ARBA" id="ARBA00037312"/>
    </source>
</evidence>
<evidence type="ECO:0000256" key="11">
    <source>
        <dbReference type="SAM" id="Phobius"/>
    </source>
</evidence>
<keyword evidence="13" id="KW-1185">Reference proteome</keyword>
<dbReference type="Gene3D" id="3.40.50.11350">
    <property type="match status" value="1"/>
</dbReference>
<dbReference type="AlphaFoldDB" id="A0A060SMD9"/>
<evidence type="ECO:0000256" key="9">
    <source>
        <dbReference type="ARBA" id="ARBA00038933"/>
    </source>
</evidence>
<dbReference type="OrthoDB" id="2559662at2759"/>
<dbReference type="EC" id="3.2.1.67" evidence="9"/>
<accession>A0A060SMD9</accession>
<reference evidence="12" key="1">
    <citation type="submission" date="2014-01" db="EMBL/GenBank/DDBJ databases">
        <title>The genome of the white-rot fungus Pycnoporus cinnabarinus: a basidiomycete model with a versatile arsenal for lignocellulosic biomass breakdown.</title>
        <authorList>
            <person name="Levasseur A."/>
            <person name="Lomascolo A."/>
            <person name="Ruiz-Duenas F.J."/>
            <person name="Uzan E."/>
            <person name="Piumi F."/>
            <person name="Kues U."/>
            <person name="Ram A.F.J."/>
            <person name="Murat C."/>
            <person name="Haon M."/>
            <person name="Benoit I."/>
            <person name="Arfi Y."/>
            <person name="Chevret D."/>
            <person name="Drula E."/>
            <person name="Kwon M.J."/>
            <person name="Gouret P."/>
            <person name="Lesage-Meessen L."/>
            <person name="Lombard V."/>
            <person name="Mariette J."/>
            <person name="Noirot C."/>
            <person name="Park J."/>
            <person name="Patyshakuliyeva A."/>
            <person name="Wieneger R.A.B."/>
            <person name="Wosten H.A.B."/>
            <person name="Martin F."/>
            <person name="Coutinho P.M."/>
            <person name="de Vries R."/>
            <person name="Martinez A.T."/>
            <person name="Klopp C."/>
            <person name="Pontarotti P."/>
            <person name="Henrissat B."/>
            <person name="Record E."/>
        </authorList>
    </citation>
    <scope>NUCLEOTIDE SEQUENCE [LARGE SCALE GENOMIC DNA]</scope>
    <source>
        <strain evidence="12">BRFM137</strain>
    </source>
</reference>
<keyword evidence="11" id="KW-0812">Transmembrane</keyword>
<evidence type="ECO:0000256" key="10">
    <source>
        <dbReference type="ARBA" id="ARBA00048766"/>
    </source>
</evidence>
<comment type="caution">
    <text evidence="12">The sequence shown here is derived from an EMBL/GenBank/DDBJ whole genome shotgun (WGS) entry which is preliminary data.</text>
</comment>
<dbReference type="InterPro" id="IPR019378">
    <property type="entry name" value="GDP-Fuc_O-FucTrfase"/>
</dbReference>
<evidence type="ECO:0000256" key="7">
    <source>
        <dbReference type="ARBA" id="ARBA00023277"/>
    </source>
</evidence>
<name>A0A060SMD9_PYCCI</name>
<dbReference type="GO" id="GO:0047911">
    <property type="term" value="F:galacturan 1,4-alpha-galacturonidase activity"/>
    <property type="evidence" value="ECO:0007669"/>
    <property type="project" value="UniProtKB-EC"/>
</dbReference>
<dbReference type="SUPFAM" id="SSF51126">
    <property type="entry name" value="Pectin lyase-like"/>
    <property type="match status" value="1"/>
</dbReference>
<evidence type="ECO:0000256" key="4">
    <source>
        <dbReference type="ARBA" id="ARBA00022737"/>
    </source>
</evidence>
<dbReference type="Proteomes" id="UP000029665">
    <property type="component" value="Unassembled WGS sequence"/>
</dbReference>
<organism evidence="12 13">
    <name type="scientific">Pycnoporus cinnabarinus</name>
    <name type="common">Cinnabar-red polypore</name>
    <name type="synonym">Trametes cinnabarina</name>
    <dbReference type="NCBI Taxonomy" id="5643"/>
    <lineage>
        <taxon>Eukaryota</taxon>
        <taxon>Fungi</taxon>
        <taxon>Dikarya</taxon>
        <taxon>Basidiomycota</taxon>
        <taxon>Agaricomycotina</taxon>
        <taxon>Agaricomycetes</taxon>
        <taxon>Polyporales</taxon>
        <taxon>Polyporaceae</taxon>
        <taxon>Trametes</taxon>
    </lineage>
</organism>
<evidence type="ECO:0000256" key="6">
    <source>
        <dbReference type="ARBA" id="ARBA00023253"/>
    </source>
</evidence>
<dbReference type="CDD" id="cd11296">
    <property type="entry name" value="O-FucT_like"/>
    <property type="match status" value="1"/>
</dbReference>
<comment type="subcellular location">
    <subcellularLocation>
        <location evidence="1">Secreted</location>
    </subcellularLocation>
</comment>
<comment type="catalytic activity">
    <reaction evidence="10">
        <text>[(1-&gt;4)-alpha-D-galacturonosyl](n) + H2O = alpha-D-galacturonate + [(1-&gt;4)-alpha-D-galacturonosyl](n-1)</text>
        <dbReference type="Rhea" id="RHEA:14117"/>
        <dbReference type="Rhea" id="RHEA-COMP:14570"/>
        <dbReference type="Rhea" id="RHEA-COMP:14572"/>
        <dbReference type="ChEBI" id="CHEBI:15377"/>
        <dbReference type="ChEBI" id="CHEBI:58658"/>
        <dbReference type="ChEBI" id="CHEBI:140523"/>
        <dbReference type="EC" id="3.2.1.67"/>
    </reaction>
</comment>
<evidence type="ECO:0000313" key="12">
    <source>
        <dbReference type="EMBL" id="CDO73384.1"/>
    </source>
</evidence>
<proteinExistence type="predicted"/>
<feature type="transmembrane region" description="Helical" evidence="11">
    <location>
        <begin position="23"/>
        <end position="41"/>
    </location>
</feature>
<comment type="function">
    <text evidence="8">Specific in hydrolyzing the terminal glycosidic bond of polygalacturonic acid and oligogalacturonates.</text>
</comment>
<dbReference type="GO" id="GO:0016740">
    <property type="term" value="F:transferase activity"/>
    <property type="evidence" value="ECO:0007669"/>
    <property type="project" value="UniProtKB-KW"/>
</dbReference>